<evidence type="ECO:0000313" key="1">
    <source>
        <dbReference type="EMBL" id="DAF44383.1"/>
    </source>
</evidence>
<name>A0A8S5S0Y2_9CAUD</name>
<reference evidence="1" key="1">
    <citation type="journal article" date="2021" name="Proc. Natl. Acad. Sci. U.S.A.">
        <title>A Catalog of Tens of Thousands of Viruses from Human Metagenomes Reveals Hidden Associations with Chronic Diseases.</title>
        <authorList>
            <person name="Tisza M.J."/>
            <person name="Buck C.B."/>
        </authorList>
    </citation>
    <scope>NUCLEOTIDE SEQUENCE</scope>
    <source>
        <strain evidence="1">Ct8Lf7</strain>
    </source>
</reference>
<organism evidence="1">
    <name type="scientific">Podoviridae sp. ct8Lf7</name>
    <dbReference type="NCBI Taxonomy" id="2827723"/>
    <lineage>
        <taxon>Viruses</taxon>
        <taxon>Duplodnaviria</taxon>
        <taxon>Heunggongvirae</taxon>
        <taxon>Uroviricota</taxon>
        <taxon>Caudoviricetes</taxon>
    </lineage>
</organism>
<dbReference type="EMBL" id="BK032511">
    <property type="protein sequence ID" value="DAF44383.1"/>
    <property type="molecule type" value="Genomic_DNA"/>
</dbReference>
<accession>A0A8S5S0Y2</accession>
<protein>
    <submittedName>
        <fullName evidence="1">Uncharacterized protein</fullName>
    </submittedName>
</protein>
<sequence>MNLVRIYINGVIDREISLENSQLAEFASAALQINPTTSDIDFYLFRVYNNYTLTFD</sequence>
<proteinExistence type="predicted"/>